<dbReference type="SUPFAM" id="SSF56574">
    <property type="entry name" value="Serpins"/>
    <property type="match status" value="1"/>
</dbReference>
<accession>A0A4S2LVS1</accession>
<dbReference type="InterPro" id="IPR042178">
    <property type="entry name" value="Serpin_sf_1"/>
</dbReference>
<evidence type="ECO:0000259" key="2">
    <source>
        <dbReference type="Pfam" id="PF00079"/>
    </source>
</evidence>
<sequence>MATMMAGSDGNTKQELLKTLRFEELEISDEPNEHIRSILNKYFETPTGAQLSLANRLFVLRPAHIQVEYSQVLQRSYRADTELLTSIPDIEAKRQHMNKWVAMNTRDKIKNLIPPGVLSANTLLSLISANGNQPSWKILPIQGNFIA</sequence>
<dbReference type="AlphaFoldDB" id="A0A4S2LVS1"/>
<protein>
    <recommendedName>
        <fullName evidence="2">Serpin domain-containing protein</fullName>
    </recommendedName>
</protein>
<comment type="caution">
    <text evidence="3">The sequence shown here is derived from an EMBL/GenBank/DDBJ whole genome shotgun (WGS) entry which is preliminary data.</text>
</comment>
<dbReference type="GO" id="GO:0005615">
    <property type="term" value="C:extracellular space"/>
    <property type="evidence" value="ECO:0007669"/>
    <property type="project" value="InterPro"/>
</dbReference>
<evidence type="ECO:0000313" key="3">
    <source>
        <dbReference type="EMBL" id="TGZ65719.1"/>
    </source>
</evidence>
<evidence type="ECO:0000256" key="1">
    <source>
        <dbReference type="ARBA" id="ARBA00009500"/>
    </source>
</evidence>
<dbReference type="PANTHER" id="PTHR11461:SF211">
    <property type="entry name" value="GH10112P-RELATED"/>
    <property type="match status" value="1"/>
</dbReference>
<keyword evidence="4" id="KW-1185">Reference proteome</keyword>
<dbReference type="GO" id="GO:0004867">
    <property type="term" value="F:serine-type endopeptidase inhibitor activity"/>
    <property type="evidence" value="ECO:0007669"/>
    <property type="project" value="InterPro"/>
</dbReference>
<comment type="similarity">
    <text evidence="1">Belongs to the serpin family.</text>
</comment>
<dbReference type="Gene3D" id="3.30.497.10">
    <property type="entry name" value="Antithrombin, subunit I, domain 2"/>
    <property type="match status" value="1"/>
</dbReference>
<evidence type="ECO:0000313" key="4">
    <source>
        <dbReference type="Proteomes" id="UP000308267"/>
    </source>
</evidence>
<gene>
    <name evidence="3" type="ORF">CRM22_005728</name>
</gene>
<dbReference type="EMBL" id="SJOL01006479">
    <property type="protein sequence ID" value="TGZ65719.1"/>
    <property type="molecule type" value="Genomic_DNA"/>
</dbReference>
<dbReference type="Proteomes" id="UP000308267">
    <property type="component" value="Unassembled WGS sequence"/>
</dbReference>
<dbReference type="InterPro" id="IPR000215">
    <property type="entry name" value="Serpin_fam"/>
</dbReference>
<feature type="domain" description="Serpin" evidence="2">
    <location>
        <begin position="1"/>
        <end position="137"/>
    </location>
</feature>
<reference evidence="3 4" key="1">
    <citation type="journal article" date="2019" name="BMC Genomics">
        <title>New insights from Opisthorchis felineus genome: update on genomics of the epidemiologically important liver flukes.</title>
        <authorList>
            <person name="Ershov N.I."/>
            <person name="Mordvinov V.A."/>
            <person name="Prokhortchouk E.B."/>
            <person name="Pakharukova M.Y."/>
            <person name="Gunbin K.V."/>
            <person name="Ustyantsev K."/>
            <person name="Genaev M.A."/>
            <person name="Blinov A.G."/>
            <person name="Mazur A."/>
            <person name="Boulygina E."/>
            <person name="Tsygankova S."/>
            <person name="Khrameeva E."/>
            <person name="Chekanov N."/>
            <person name="Fan G."/>
            <person name="Xiao A."/>
            <person name="Zhang H."/>
            <person name="Xu X."/>
            <person name="Yang H."/>
            <person name="Solovyev V."/>
            <person name="Lee S.M."/>
            <person name="Liu X."/>
            <person name="Afonnikov D.A."/>
            <person name="Skryabin K.G."/>
        </authorList>
    </citation>
    <scope>NUCLEOTIDE SEQUENCE [LARGE SCALE GENOMIC DNA]</scope>
    <source>
        <strain evidence="3">AK-0245</strain>
        <tissue evidence="3">Whole organism</tissue>
    </source>
</reference>
<dbReference type="Pfam" id="PF00079">
    <property type="entry name" value="Serpin"/>
    <property type="match status" value="1"/>
</dbReference>
<name>A0A4S2LVS1_OPIFE</name>
<dbReference type="InterPro" id="IPR036186">
    <property type="entry name" value="Serpin_sf"/>
</dbReference>
<dbReference type="OrthoDB" id="6270397at2759"/>
<dbReference type="STRING" id="147828.A0A4S2LVS1"/>
<dbReference type="PANTHER" id="PTHR11461">
    <property type="entry name" value="SERINE PROTEASE INHIBITOR, SERPIN"/>
    <property type="match status" value="1"/>
</dbReference>
<organism evidence="3 4">
    <name type="scientific">Opisthorchis felineus</name>
    <dbReference type="NCBI Taxonomy" id="147828"/>
    <lineage>
        <taxon>Eukaryota</taxon>
        <taxon>Metazoa</taxon>
        <taxon>Spiralia</taxon>
        <taxon>Lophotrochozoa</taxon>
        <taxon>Platyhelminthes</taxon>
        <taxon>Trematoda</taxon>
        <taxon>Digenea</taxon>
        <taxon>Opisthorchiida</taxon>
        <taxon>Opisthorchiata</taxon>
        <taxon>Opisthorchiidae</taxon>
        <taxon>Opisthorchis</taxon>
    </lineage>
</organism>
<proteinExistence type="inferred from homology"/>
<dbReference type="InterPro" id="IPR023796">
    <property type="entry name" value="Serpin_dom"/>
</dbReference>